<gene>
    <name evidence="1" type="ORF">DSO57_1011581</name>
</gene>
<comment type="caution">
    <text evidence="1">The sequence shown here is derived from an EMBL/GenBank/DDBJ whole genome shotgun (WGS) entry which is preliminary data.</text>
</comment>
<organism evidence="1 2">
    <name type="scientific">Entomophthora muscae</name>
    <dbReference type="NCBI Taxonomy" id="34485"/>
    <lineage>
        <taxon>Eukaryota</taxon>
        <taxon>Fungi</taxon>
        <taxon>Fungi incertae sedis</taxon>
        <taxon>Zoopagomycota</taxon>
        <taxon>Entomophthoromycotina</taxon>
        <taxon>Entomophthoromycetes</taxon>
        <taxon>Entomophthorales</taxon>
        <taxon>Entomophthoraceae</taxon>
        <taxon>Entomophthora</taxon>
    </lineage>
</organism>
<sequence length="187" mass="22303">MGKPLRGQAHFAFTNSEVDSPCLDLYCPFKFDGRQMDPYTKMPRHIYVECQEEWRMLHFLALREISNKSLSFPYFNFTEENNHMSTVERVSHYLHYTCTEHSPTKNLLISLTANPRLSIQAYANHFLMLVKHKDPEFNHFISTILPYFGTISKVHMVKYICWPLWASYKLPSLSGNWHWYQNIRYKL</sequence>
<keyword evidence="2" id="KW-1185">Reference proteome</keyword>
<protein>
    <submittedName>
        <fullName evidence="1">Uncharacterized protein</fullName>
    </submittedName>
</protein>
<evidence type="ECO:0000313" key="1">
    <source>
        <dbReference type="EMBL" id="KAJ9073906.1"/>
    </source>
</evidence>
<name>A0ACC2THA1_9FUNG</name>
<dbReference type="EMBL" id="QTSX02002880">
    <property type="protein sequence ID" value="KAJ9073906.1"/>
    <property type="molecule type" value="Genomic_DNA"/>
</dbReference>
<dbReference type="Proteomes" id="UP001165960">
    <property type="component" value="Unassembled WGS sequence"/>
</dbReference>
<proteinExistence type="predicted"/>
<accession>A0ACC2THA1</accession>
<evidence type="ECO:0000313" key="2">
    <source>
        <dbReference type="Proteomes" id="UP001165960"/>
    </source>
</evidence>
<reference evidence="1" key="1">
    <citation type="submission" date="2022-04" db="EMBL/GenBank/DDBJ databases">
        <title>Genome of the entomopathogenic fungus Entomophthora muscae.</title>
        <authorList>
            <person name="Elya C."/>
            <person name="Lovett B.R."/>
            <person name="Lee E."/>
            <person name="Macias A.M."/>
            <person name="Hajek A.E."/>
            <person name="De Bivort B.L."/>
            <person name="Kasson M.T."/>
            <person name="De Fine Licht H.H."/>
            <person name="Stajich J.E."/>
        </authorList>
    </citation>
    <scope>NUCLEOTIDE SEQUENCE</scope>
    <source>
        <strain evidence="1">Berkeley</strain>
    </source>
</reference>